<evidence type="ECO:0000256" key="6">
    <source>
        <dbReference type="ARBA" id="ARBA00022552"/>
    </source>
</evidence>
<dbReference type="GO" id="GO:0010468">
    <property type="term" value="P:regulation of gene expression"/>
    <property type="evidence" value="ECO:0007669"/>
    <property type="project" value="TreeGrafter"/>
</dbReference>
<evidence type="ECO:0000256" key="16">
    <source>
        <dbReference type="SAM" id="MobiDB-lite"/>
    </source>
</evidence>
<dbReference type="PANTHER" id="PTHR11207:SF0">
    <property type="entry name" value="RIBONUCLEASE 3"/>
    <property type="match status" value="1"/>
</dbReference>
<feature type="binding site" evidence="15">
    <location>
        <position position="48"/>
    </location>
    <ligand>
        <name>Mg(2+)</name>
        <dbReference type="ChEBI" id="CHEBI:18420"/>
    </ligand>
</feature>
<dbReference type="GO" id="GO:0019843">
    <property type="term" value="F:rRNA binding"/>
    <property type="evidence" value="ECO:0007669"/>
    <property type="project" value="UniProtKB-KW"/>
</dbReference>
<sequence>MNTNKSFTKLLARLGVTFSNEQLLKTAFAHRSYLNEAGKDWESNERLEFLGDAILAYVVSAFLYRKYPQQPEGVLTNMRSTMVKTGTLATIAEELDFGAYLFLSKGELEGGGASNPSLLADTFEAFLGALYMDQGLAAAEEFLHKILLSRAPQILEKQLNSDYKSKLQEIVQTFSRVAPTYRVTKTEGPDHAKTFWVAVVIDGVEKETGKGQSKQEAEQDAAAKTLEKMGKL</sequence>
<keyword evidence="13 15" id="KW-0460">Magnesium</keyword>
<proteinExistence type="inferred from homology"/>
<feature type="active site" evidence="15">
    <location>
        <position position="124"/>
    </location>
</feature>
<dbReference type="InterPro" id="IPR014720">
    <property type="entry name" value="dsRBD_dom"/>
</dbReference>
<evidence type="ECO:0000256" key="4">
    <source>
        <dbReference type="ARBA" id="ARBA00011738"/>
    </source>
</evidence>
<organism evidence="19 20">
    <name type="scientific">Candidatus Gottesmanbacteria bacterium GW2011_GWA1_43_11</name>
    <dbReference type="NCBI Taxonomy" id="1618436"/>
    <lineage>
        <taxon>Bacteria</taxon>
        <taxon>Candidatus Gottesmaniibacteriota</taxon>
    </lineage>
</organism>
<dbReference type="Pfam" id="PF14622">
    <property type="entry name" value="Ribonucleas_3_3"/>
    <property type="match status" value="1"/>
</dbReference>
<evidence type="ECO:0000256" key="5">
    <source>
        <dbReference type="ARBA" id="ARBA00022490"/>
    </source>
</evidence>
<evidence type="ECO:0000259" key="18">
    <source>
        <dbReference type="PROSITE" id="PS50142"/>
    </source>
</evidence>
<keyword evidence="9 15" id="KW-0540">Nuclease</keyword>
<evidence type="ECO:0000256" key="2">
    <source>
        <dbReference type="ARBA" id="ARBA00004496"/>
    </source>
</evidence>
<comment type="caution">
    <text evidence="19">The sequence shown here is derived from an EMBL/GenBank/DDBJ whole genome shotgun (WGS) entry which is preliminary data.</text>
</comment>
<feature type="domain" description="RNase III" evidence="18">
    <location>
        <begin position="7"/>
        <end position="135"/>
    </location>
</feature>
<evidence type="ECO:0000256" key="14">
    <source>
        <dbReference type="ARBA" id="ARBA00022884"/>
    </source>
</evidence>
<dbReference type="InterPro" id="IPR011907">
    <property type="entry name" value="RNase_III"/>
</dbReference>
<dbReference type="Gene3D" id="3.30.160.20">
    <property type="match status" value="1"/>
</dbReference>
<dbReference type="PATRIC" id="fig|1618436.3.peg.940"/>
<accession>A0A0G1CG47</accession>
<reference evidence="19 20" key="1">
    <citation type="journal article" date="2015" name="Nature">
        <title>rRNA introns, odd ribosomes, and small enigmatic genomes across a large radiation of phyla.</title>
        <authorList>
            <person name="Brown C.T."/>
            <person name="Hug L.A."/>
            <person name="Thomas B.C."/>
            <person name="Sharon I."/>
            <person name="Castelle C.J."/>
            <person name="Singh A."/>
            <person name="Wilkins M.J."/>
            <person name="Williams K.H."/>
            <person name="Banfield J.F."/>
        </authorList>
    </citation>
    <scope>NUCLEOTIDE SEQUENCE [LARGE SCALE GENOMIC DNA]</scope>
</reference>
<keyword evidence="8 15" id="KW-0819">tRNA processing</keyword>
<evidence type="ECO:0000256" key="15">
    <source>
        <dbReference type="HAMAP-Rule" id="MF_00104"/>
    </source>
</evidence>
<comment type="subunit">
    <text evidence="4 15">Homodimer.</text>
</comment>
<dbReference type="CDD" id="cd10845">
    <property type="entry name" value="DSRM_RNAse_III_family"/>
    <property type="match status" value="1"/>
</dbReference>
<feature type="active site" evidence="15">
    <location>
        <position position="52"/>
    </location>
</feature>
<protein>
    <recommendedName>
        <fullName evidence="15">Ribonuclease 3</fullName>
        <ecNumber evidence="15">3.1.26.3</ecNumber>
    </recommendedName>
    <alternativeName>
        <fullName evidence="15">Ribonuclease III</fullName>
        <shortName evidence="15">RNase III</shortName>
    </alternativeName>
</protein>
<dbReference type="FunFam" id="1.10.1520.10:FF:000001">
    <property type="entry name" value="Ribonuclease 3"/>
    <property type="match status" value="1"/>
</dbReference>
<keyword evidence="15" id="KW-0699">rRNA-binding</keyword>
<comment type="function">
    <text evidence="15">Digests double-stranded RNA. Involved in the processing of primary rRNA transcript to yield the immediate precursors to the large and small rRNAs (23S and 16S). Processes some mRNAs, and tRNAs when they are encoded in the rRNA operon. Processes pre-crRNA and tracrRNA of type II CRISPR loci if present in the organism.</text>
</comment>
<keyword evidence="5 15" id="KW-0963">Cytoplasm</keyword>
<evidence type="ECO:0000256" key="7">
    <source>
        <dbReference type="ARBA" id="ARBA00022664"/>
    </source>
</evidence>
<evidence type="ECO:0000256" key="8">
    <source>
        <dbReference type="ARBA" id="ARBA00022694"/>
    </source>
</evidence>
<keyword evidence="12 15" id="KW-0378">Hydrolase</keyword>
<feature type="region of interest" description="Disordered" evidence="16">
    <location>
        <begin position="208"/>
        <end position="232"/>
    </location>
</feature>
<dbReference type="FunFam" id="3.30.160.20:FF:000003">
    <property type="entry name" value="Ribonuclease 3"/>
    <property type="match status" value="1"/>
</dbReference>
<evidence type="ECO:0000256" key="13">
    <source>
        <dbReference type="ARBA" id="ARBA00022842"/>
    </source>
</evidence>
<keyword evidence="10 15" id="KW-0479">Metal-binding</keyword>
<feature type="domain" description="DRBM" evidence="17">
    <location>
        <begin position="162"/>
        <end position="231"/>
    </location>
</feature>
<dbReference type="GO" id="GO:0042802">
    <property type="term" value="F:identical protein binding"/>
    <property type="evidence" value="ECO:0007669"/>
    <property type="project" value="UniProtKB-ARBA"/>
</dbReference>
<evidence type="ECO:0000313" key="20">
    <source>
        <dbReference type="Proteomes" id="UP000034543"/>
    </source>
</evidence>
<dbReference type="GO" id="GO:0003725">
    <property type="term" value="F:double-stranded RNA binding"/>
    <property type="evidence" value="ECO:0007669"/>
    <property type="project" value="TreeGrafter"/>
</dbReference>
<dbReference type="SUPFAM" id="SSF54768">
    <property type="entry name" value="dsRNA-binding domain-like"/>
    <property type="match status" value="1"/>
</dbReference>
<keyword evidence="7 15" id="KW-0507">mRNA processing</keyword>
<name>A0A0G1CG47_9BACT</name>
<comment type="cofactor">
    <cofactor evidence="15">
        <name>Mg(2+)</name>
        <dbReference type="ChEBI" id="CHEBI:18420"/>
    </cofactor>
</comment>
<evidence type="ECO:0000259" key="17">
    <source>
        <dbReference type="PROSITE" id="PS50137"/>
    </source>
</evidence>
<feature type="binding site" evidence="15">
    <location>
        <position position="121"/>
    </location>
    <ligand>
        <name>Mg(2+)</name>
        <dbReference type="ChEBI" id="CHEBI:18420"/>
    </ligand>
</feature>
<dbReference type="CDD" id="cd00593">
    <property type="entry name" value="RIBOc"/>
    <property type="match status" value="1"/>
</dbReference>
<dbReference type="EC" id="3.1.26.3" evidence="15"/>
<dbReference type="PROSITE" id="PS50142">
    <property type="entry name" value="RNASE_3_2"/>
    <property type="match status" value="1"/>
</dbReference>
<comment type="subcellular location">
    <subcellularLocation>
        <location evidence="2 15">Cytoplasm</location>
    </subcellularLocation>
</comment>
<keyword evidence="6 15" id="KW-0698">rRNA processing</keyword>
<dbReference type="InterPro" id="IPR036389">
    <property type="entry name" value="RNase_III_sf"/>
</dbReference>
<dbReference type="SMART" id="SM00358">
    <property type="entry name" value="DSRM"/>
    <property type="match status" value="1"/>
</dbReference>
<dbReference type="GO" id="GO:0005737">
    <property type="term" value="C:cytoplasm"/>
    <property type="evidence" value="ECO:0007669"/>
    <property type="project" value="UniProtKB-SubCell"/>
</dbReference>
<dbReference type="GO" id="GO:0004525">
    <property type="term" value="F:ribonuclease III activity"/>
    <property type="evidence" value="ECO:0007669"/>
    <property type="project" value="UniProtKB-UniRule"/>
</dbReference>
<dbReference type="HAMAP" id="MF_00104">
    <property type="entry name" value="RNase_III"/>
    <property type="match status" value="1"/>
</dbReference>
<dbReference type="SUPFAM" id="SSF69065">
    <property type="entry name" value="RNase III domain-like"/>
    <property type="match status" value="1"/>
</dbReference>
<dbReference type="InterPro" id="IPR000999">
    <property type="entry name" value="RNase_III_dom"/>
</dbReference>
<dbReference type="PROSITE" id="PS50137">
    <property type="entry name" value="DS_RBD"/>
    <property type="match status" value="1"/>
</dbReference>
<evidence type="ECO:0000256" key="10">
    <source>
        <dbReference type="ARBA" id="ARBA00022723"/>
    </source>
</evidence>
<dbReference type="AlphaFoldDB" id="A0A0G1CG47"/>
<evidence type="ECO:0000256" key="11">
    <source>
        <dbReference type="ARBA" id="ARBA00022759"/>
    </source>
</evidence>
<dbReference type="PANTHER" id="PTHR11207">
    <property type="entry name" value="RIBONUCLEASE III"/>
    <property type="match status" value="1"/>
</dbReference>
<dbReference type="STRING" id="1618436.UV59_C0018G0019"/>
<comment type="catalytic activity">
    <reaction evidence="1 15">
        <text>Endonucleolytic cleavage to 5'-phosphomonoester.</text>
        <dbReference type="EC" id="3.1.26.3"/>
    </reaction>
</comment>
<dbReference type="Proteomes" id="UP000034543">
    <property type="component" value="Unassembled WGS sequence"/>
</dbReference>
<evidence type="ECO:0000313" key="19">
    <source>
        <dbReference type="EMBL" id="KKS84507.1"/>
    </source>
</evidence>
<evidence type="ECO:0000256" key="9">
    <source>
        <dbReference type="ARBA" id="ARBA00022722"/>
    </source>
</evidence>
<dbReference type="GO" id="GO:0006397">
    <property type="term" value="P:mRNA processing"/>
    <property type="evidence" value="ECO:0007669"/>
    <property type="project" value="UniProtKB-UniRule"/>
</dbReference>
<feature type="compositionally biased region" description="Basic and acidic residues" evidence="16">
    <location>
        <begin position="208"/>
        <end position="217"/>
    </location>
</feature>
<dbReference type="NCBIfam" id="TIGR02191">
    <property type="entry name" value="RNaseIII"/>
    <property type="match status" value="1"/>
</dbReference>
<evidence type="ECO:0000256" key="3">
    <source>
        <dbReference type="ARBA" id="ARBA00010183"/>
    </source>
</evidence>
<gene>
    <name evidence="15" type="primary">rnc</name>
    <name evidence="19" type="ORF">UV59_C0018G0019</name>
</gene>
<evidence type="ECO:0000256" key="1">
    <source>
        <dbReference type="ARBA" id="ARBA00000109"/>
    </source>
</evidence>
<dbReference type="EMBL" id="LCFB01000018">
    <property type="protein sequence ID" value="KKS84507.1"/>
    <property type="molecule type" value="Genomic_DNA"/>
</dbReference>
<dbReference type="SMART" id="SM00535">
    <property type="entry name" value="RIBOc"/>
    <property type="match status" value="1"/>
</dbReference>
<keyword evidence="11 15" id="KW-0255">Endonuclease</keyword>
<evidence type="ECO:0000256" key="12">
    <source>
        <dbReference type="ARBA" id="ARBA00022801"/>
    </source>
</evidence>
<dbReference type="GO" id="GO:0008033">
    <property type="term" value="P:tRNA processing"/>
    <property type="evidence" value="ECO:0007669"/>
    <property type="project" value="UniProtKB-KW"/>
</dbReference>
<dbReference type="GO" id="GO:0006364">
    <property type="term" value="P:rRNA processing"/>
    <property type="evidence" value="ECO:0007669"/>
    <property type="project" value="UniProtKB-UniRule"/>
</dbReference>
<dbReference type="Pfam" id="PF00035">
    <property type="entry name" value="dsrm"/>
    <property type="match status" value="1"/>
</dbReference>
<dbReference type="PROSITE" id="PS00517">
    <property type="entry name" value="RNASE_3_1"/>
    <property type="match status" value="1"/>
</dbReference>
<keyword evidence="14 15" id="KW-0694">RNA-binding</keyword>
<dbReference type="GO" id="GO:0046872">
    <property type="term" value="F:metal ion binding"/>
    <property type="evidence" value="ECO:0007669"/>
    <property type="project" value="UniProtKB-KW"/>
</dbReference>
<dbReference type="Gene3D" id="1.10.1520.10">
    <property type="entry name" value="Ribonuclease III domain"/>
    <property type="match status" value="1"/>
</dbReference>
<feature type="binding site" evidence="15">
    <location>
        <position position="124"/>
    </location>
    <ligand>
        <name>Mg(2+)</name>
        <dbReference type="ChEBI" id="CHEBI:18420"/>
    </ligand>
</feature>
<comment type="similarity">
    <text evidence="3">Belongs to the ribonuclease III family.</text>
</comment>